<dbReference type="PROSITE" id="PS51257">
    <property type="entry name" value="PROKAR_LIPOPROTEIN"/>
    <property type="match status" value="1"/>
</dbReference>
<feature type="compositionally biased region" description="Polar residues" evidence="1">
    <location>
        <begin position="47"/>
        <end position="63"/>
    </location>
</feature>
<reference evidence="2" key="1">
    <citation type="submission" date="2020-05" db="EMBL/GenBank/DDBJ databases">
        <authorList>
            <person name="Chiriac C."/>
            <person name="Salcher M."/>
            <person name="Ghai R."/>
            <person name="Kavagutti S V."/>
        </authorList>
    </citation>
    <scope>NUCLEOTIDE SEQUENCE</scope>
</reference>
<protein>
    <submittedName>
        <fullName evidence="2">Unannotated protein</fullName>
    </submittedName>
</protein>
<name>A0A6J6HJX0_9ZZZZ</name>
<sequence length="164" mass="16361">MTKTRFLRTGAFALTICFAVLASSCSGSSTGSSPTTQAPSTIPDSGVSPTTTAPLHSMGSSTGMAAEGSPVIKGVRASVADACVDGRAIVTVTSEVATVPSIRVMTLIAGGEQTAINPVEGQELVVQNGSLPCDGSSTMLLVIATDFEARSSTQAVAAKSPLAP</sequence>
<organism evidence="2">
    <name type="scientific">freshwater metagenome</name>
    <dbReference type="NCBI Taxonomy" id="449393"/>
    <lineage>
        <taxon>unclassified sequences</taxon>
        <taxon>metagenomes</taxon>
        <taxon>ecological metagenomes</taxon>
    </lineage>
</organism>
<dbReference type="AlphaFoldDB" id="A0A6J6HJX0"/>
<accession>A0A6J6HJX0</accession>
<proteinExistence type="predicted"/>
<feature type="compositionally biased region" description="Low complexity" evidence="1">
    <location>
        <begin position="29"/>
        <end position="41"/>
    </location>
</feature>
<evidence type="ECO:0000256" key="1">
    <source>
        <dbReference type="SAM" id="MobiDB-lite"/>
    </source>
</evidence>
<gene>
    <name evidence="2" type="ORF">UFOPK1835_01204</name>
</gene>
<dbReference type="EMBL" id="CAEZUP010000049">
    <property type="protein sequence ID" value="CAB4612833.1"/>
    <property type="molecule type" value="Genomic_DNA"/>
</dbReference>
<feature type="region of interest" description="Disordered" evidence="1">
    <location>
        <begin position="29"/>
        <end position="67"/>
    </location>
</feature>
<evidence type="ECO:0000313" key="2">
    <source>
        <dbReference type="EMBL" id="CAB4612833.1"/>
    </source>
</evidence>